<feature type="transmembrane region" description="Helical" evidence="1">
    <location>
        <begin position="227"/>
        <end position="246"/>
    </location>
</feature>
<feature type="transmembrane region" description="Helical" evidence="1">
    <location>
        <begin position="39"/>
        <end position="59"/>
    </location>
</feature>
<feature type="transmembrane region" description="Helical" evidence="1">
    <location>
        <begin position="153"/>
        <end position="173"/>
    </location>
</feature>
<dbReference type="SUPFAM" id="SSF48097">
    <property type="entry name" value="Regulator of G-protein signaling, RGS"/>
    <property type="match status" value="1"/>
</dbReference>
<dbReference type="Proteomes" id="UP001479436">
    <property type="component" value="Unassembled WGS sequence"/>
</dbReference>
<protein>
    <recommendedName>
        <fullName evidence="2">RGS domain-containing protein</fullName>
    </recommendedName>
</protein>
<feature type="transmembrane region" description="Helical" evidence="1">
    <location>
        <begin position="65"/>
        <end position="86"/>
    </location>
</feature>
<evidence type="ECO:0000313" key="4">
    <source>
        <dbReference type="Proteomes" id="UP001479436"/>
    </source>
</evidence>
<keyword evidence="4" id="KW-1185">Reference proteome</keyword>
<dbReference type="Pfam" id="PF00615">
    <property type="entry name" value="RGS"/>
    <property type="match status" value="1"/>
</dbReference>
<keyword evidence="1" id="KW-1133">Transmembrane helix</keyword>
<evidence type="ECO:0000313" key="3">
    <source>
        <dbReference type="EMBL" id="KAK9704492.1"/>
    </source>
</evidence>
<dbReference type="InterPro" id="IPR044926">
    <property type="entry name" value="RGS_subdomain_2"/>
</dbReference>
<comment type="caution">
    <text evidence="3">The sequence shown here is derived from an EMBL/GenBank/DDBJ whole genome shotgun (WGS) entry which is preliminary data.</text>
</comment>
<feature type="transmembrane region" description="Helical" evidence="1">
    <location>
        <begin position="261"/>
        <end position="284"/>
    </location>
</feature>
<keyword evidence="1" id="KW-0812">Transmembrane</keyword>
<dbReference type="PANTHER" id="PTHR10845:SF192">
    <property type="entry name" value="DOUBLE HIT, ISOFORM B"/>
    <property type="match status" value="1"/>
</dbReference>
<dbReference type="PRINTS" id="PR01301">
    <property type="entry name" value="RGSPROTEIN"/>
</dbReference>
<dbReference type="SMART" id="SM00315">
    <property type="entry name" value="RGS"/>
    <property type="match status" value="1"/>
</dbReference>
<dbReference type="EMBL" id="JASJQH010007554">
    <property type="protein sequence ID" value="KAK9704492.1"/>
    <property type="molecule type" value="Genomic_DNA"/>
</dbReference>
<feature type="transmembrane region" description="Helical" evidence="1">
    <location>
        <begin position="193"/>
        <end position="215"/>
    </location>
</feature>
<keyword evidence="1" id="KW-0472">Membrane</keyword>
<sequence length="425" mass="48710">MDGVPLGLVVFLIIWILFLLASMAILIHQRASPAIKHRGLSLLCLSVATNGILTSGYVLREVNPAIYPCFLVLWVTSVGIPLWFLVMGARFLRLAFLYRYNQAKLFSDMNTFLREIEPEMKQKNSSLKSLPHRFGISEEWYIGKQQLMSSKTLLTYVGYLVVFHIFLTVLIQIGSDQSVTTGAVGCGFTWELIPRVTFQAFYVFIMLPGLAFFIWGIEDTYWIKKELIVVTVVEAINFIARTLLLFTPSMQTGSFLFSESLWTLAALVVVHFNTVIIPILNSYLNTERNLRTDKNSFIRVLKDPQLFTNFKLFTVKDFSVENILFYEHFENLLNLARSHPEVEEPDLVSQEIDRMYQLFFAPGARYELNLTGATMDAIKLGLETGRPYSTTIFEEAQVEILTVMYQHSFPRFLRDTESDSESTLQ</sequence>
<accession>A0ABR2VVW4</accession>
<feature type="transmembrane region" description="Helical" evidence="1">
    <location>
        <begin position="6"/>
        <end position="27"/>
    </location>
</feature>
<dbReference type="PANTHER" id="PTHR10845">
    <property type="entry name" value="REGULATOR OF G PROTEIN SIGNALING"/>
    <property type="match status" value="1"/>
</dbReference>
<dbReference type="InterPro" id="IPR036305">
    <property type="entry name" value="RGS_sf"/>
</dbReference>
<proteinExistence type="predicted"/>
<evidence type="ECO:0000256" key="1">
    <source>
        <dbReference type="SAM" id="Phobius"/>
    </source>
</evidence>
<dbReference type="InterPro" id="IPR016137">
    <property type="entry name" value="RGS"/>
</dbReference>
<feature type="domain" description="RGS" evidence="2">
    <location>
        <begin position="296"/>
        <end position="415"/>
    </location>
</feature>
<reference evidence="3 4" key="1">
    <citation type="submission" date="2023-04" db="EMBL/GenBank/DDBJ databases">
        <title>Genome of Basidiobolus ranarum AG-B5.</title>
        <authorList>
            <person name="Stajich J.E."/>
            <person name="Carter-House D."/>
            <person name="Gryganskyi A."/>
        </authorList>
    </citation>
    <scope>NUCLEOTIDE SEQUENCE [LARGE SCALE GENOMIC DNA]</scope>
    <source>
        <strain evidence="3 4">AG-B5</strain>
    </source>
</reference>
<dbReference type="Gene3D" id="1.10.167.10">
    <property type="entry name" value="Regulator of G-protein Signalling 4, domain 2"/>
    <property type="match status" value="1"/>
</dbReference>
<evidence type="ECO:0000259" key="2">
    <source>
        <dbReference type="PROSITE" id="PS50132"/>
    </source>
</evidence>
<name>A0ABR2VVW4_9FUNG</name>
<organism evidence="3 4">
    <name type="scientific">Basidiobolus ranarum</name>
    <dbReference type="NCBI Taxonomy" id="34480"/>
    <lineage>
        <taxon>Eukaryota</taxon>
        <taxon>Fungi</taxon>
        <taxon>Fungi incertae sedis</taxon>
        <taxon>Zoopagomycota</taxon>
        <taxon>Entomophthoromycotina</taxon>
        <taxon>Basidiobolomycetes</taxon>
        <taxon>Basidiobolales</taxon>
        <taxon>Basidiobolaceae</taxon>
        <taxon>Basidiobolus</taxon>
    </lineage>
</organism>
<gene>
    <name evidence="3" type="ORF">K7432_010161</name>
</gene>
<dbReference type="PROSITE" id="PS50132">
    <property type="entry name" value="RGS"/>
    <property type="match status" value="1"/>
</dbReference>